<keyword evidence="2 3" id="KW-0378">Hydrolase</keyword>
<protein>
    <submittedName>
        <fullName evidence="3">Acyl-CoA thioesterase</fullName>
        <ecNumber evidence="3">3.1.2.-</ecNumber>
    </submittedName>
</protein>
<dbReference type="EC" id="3.1.2.-" evidence="3"/>
<evidence type="ECO:0000313" key="3">
    <source>
        <dbReference type="EMBL" id="MFD2515093.1"/>
    </source>
</evidence>
<sequence>MKTSDNLPQFLESEALIRFEDCDPFGHLNNGRYIDYFLNAREDQTRENYDLDVYAHIKNTGKAWVVASNQISYLGEVKFMEWVKIRTCLRWYTNSDLLTEGIMLDKETGAIKSVIWTRFAYIDIKKGQKAEYSQELMDLYKKVAVVGEGKPEQFFEERVKELRSMDRS</sequence>
<dbReference type="InterPro" id="IPR029069">
    <property type="entry name" value="HotDog_dom_sf"/>
</dbReference>
<organism evidence="3 4">
    <name type="scientific">Pontibacter locisalis</name>
    <dbReference type="NCBI Taxonomy" id="1719035"/>
    <lineage>
        <taxon>Bacteria</taxon>
        <taxon>Pseudomonadati</taxon>
        <taxon>Bacteroidota</taxon>
        <taxon>Cytophagia</taxon>
        <taxon>Cytophagales</taxon>
        <taxon>Hymenobacteraceae</taxon>
        <taxon>Pontibacter</taxon>
    </lineage>
</organism>
<name>A0ABW5IP59_9BACT</name>
<proteinExistence type="inferred from homology"/>
<accession>A0ABW5IP59</accession>
<gene>
    <name evidence="3" type="ORF">ACFSRY_14555</name>
</gene>
<keyword evidence="4" id="KW-1185">Reference proteome</keyword>
<evidence type="ECO:0000313" key="4">
    <source>
        <dbReference type="Proteomes" id="UP001597544"/>
    </source>
</evidence>
<dbReference type="EMBL" id="JBHULU010000021">
    <property type="protein sequence ID" value="MFD2515093.1"/>
    <property type="molecule type" value="Genomic_DNA"/>
</dbReference>
<dbReference type="SUPFAM" id="SSF54637">
    <property type="entry name" value="Thioesterase/thiol ester dehydrase-isomerase"/>
    <property type="match status" value="1"/>
</dbReference>
<dbReference type="PANTHER" id="PTHR31793:SF27">
    <property type="entry name" value="NOVEL THIOESTERASE SUPERFAMILY DOMAIN AND SAPOSIN A-TYPE DOMAIN CONTAINING PROTEIN (0610012H03RIK)"/>
    <property type="match status" value="1"/>
</dbReference>
<evidence type="ECO:0000256" key="1">
    <source>
        <dbReference type="ARBA" id="ARBA00005953"/>
    </source>
</evidence>
<comment type="caution">
    <text evidence="3">The sequence shown here is derived from an EMBL/GenBank/DDBJ whole genome shotgun (WGS) entry which is preliminary data.</text>
</comment>
<reference evidence="4" key="1">
    <citation type="journal article" date="2019" name="Int. J. Syst. Evol. Microbiol.">
        <title>The Global Catalogue of Microorganisms (GCM) 10K type strain sequencing project: providing services to taxonomists for standard genome sequencing and annotation.</title>
        <authorList>
            <consortium name="The Broad Institute Genomics Platform"/>
            <consortium name="The Broad Institute Genome Sequencing Center for Infectious Disease"/>
            <person name="Wu L."/>
            <person name="Ma J."/>
        </authorList>
    </citation>
    <scope>NUCLEOTIDE SEQUENCE [LARGE SCALE GENOMIC DNA]</scope>
    <source>
        <strain evidence="4">KCTC 42498</strain>
    </source>
</reference>
<comment type="similarity">
    <text evidence="1">Belongs to the 4-hydroxybenzoyl-CoA thioesterase family.</text>
</comment>
<evidence type="ECO:0000256" key="2">
    <source>
        <dbReference type="ARBA" id="ARBA00022801"/>
    </source>
</evidence>
<dbReference type="RefSeq" id="WP_377509118.1">
    <property type="nucleotide sequence ID" value="NZ_JBHULU010000021.1"/>
</dbReference>
<dbReference type="GO" id="GO:0016787">
    <property type="term" value="F:hydrolase activity"/>
    <property type="evidence" value="ECO:0007669"/>
    <property type="project" value="UniProtKB-KW"/>
</dbReference>
<dbReference type="Proteomes" id="UP001597544">
    <property type="component" value="Unassembled WGS sequence"/>
</dbReference>
<dbReference type="PANTHER" id="PTHR31793">
    <property type="entry name" value="4-HYDROXYBENZOYL-COA THIOESTERASE FAMILY MEMBER"/>
    <property type="match status" value="1"/>
</dbReference>
<dbReference type="Pfam" id="PF13279">
    <property type="entry name" value="4HBT_2"/>
    <property type="match status" value="1"/>
</dbReference>
<dbReference type="Gene3D" id="3.10.129.10">
    <property type="entry name" value="Hotdog Thioesterase"/>
    <property type="match status" value="1"/>
</dbReference>
<dbReference type="InterPro" id="IPR050563">
    <property type="entry name" value="4-hydroxybenzoyl-CoA_TE"/>
</dbReference>
<dbReference type="CDD" id="cd00586">
    <property type="entry name" value="4HBT"/>
    <property type="match status" value="1"/>
</dbReference>